<dbReference type="AlphaFoldDB" id="A0A6J6TFJ1"/>
<evidence type="ECO:0000313" key="1">
    <source>
        <dbReference type="EMBL" id="CAB4745467.1"/>
    </source>
</evidence>
<reference evidence="1" key="1">
    <citation type="submission" date="2020-05" db="EMBL/GenBank/DDBJ databases">
        <authorList>
            <person name="Chiriac C."/>
            <person name="Salcher M."/>
            <person name="Ghai R."/>
            <person name="Kavagutti S V."/>
        </authorList>
    </citation>
    <scope>NUCLEOTIDE SEQUENCE</scope>
</reference>
<dbReference type="EMBL" id="CAEZYT010000122">
    <property type="protein sequence ID" value="CAB4745467.1"/>
    <property type="molecule type" value="Genomic_DNA"/>
</dbReference>
<proteinExistence type="predicted"/>
<accession>A0A6J6TFJ1</accession>
<name>A0A6J6TFJ1_9ZZZZ</name>
<sequence>MRWRSAKGAVISAAPKFRQKISESTGIELIAISGPDVPIPIIPIPKRIKSGRAGICVWLSRFKGCDMTVTVADTLSQ</sequence>
<gene>
    <name evidence="1" type="ORF">UFOPK2772_01280</name>
</gene>
<organism evidence="1">
    <name type="scientific">freshwater metagenome</name>
    <dbReference type="NCBI Taxonomy" id="449393"/>
    <lineage>
        <taxon>unclassified sequences</taxon>
        <taxon>metagenomes</taxon>
        <taxon>ecological metagenomes</taxon>
    </lineage>
</organism>
<protein>
    <submittedName>
        <fullName evidence="1">Unannotated protein</fullName>
    </submittedName>
</protein>